<dbReference type="Proteomes" id="UP000001514">
    <property type="component" value="Unassembled WGS sequence"/>
</dbReference>
<dbReference type="InterPro" id="IPR050931">
    <property type="entry name" value="Mito_Protein_Transport_Metaxin"/>
</dbReference>
<reference evidence="1 2" key="1">
    <citation type="journal article" date="2011" name="Science">
        <title>The Selaginella genome identifies genetic changes associated with the evolution of vascular plants.</title>
        <authorList>
            <person name="Banks J.A."/>
            <person name="Nishiyama T."/>
            <person name="Hasebe M."/>
            <person name="Bowman J.L."/>
            <person name="Gribskov M."/>
            <person name="dePamphilis C."/>
            <person name="Albert V.A."/>
            <person name="Aono N."/>
            <person name="Aoyama T."/>
            <person name="Ambrose B.A."/>
            <person name="Ashton N.W."/>
            <person name="Axtell M.J."/>
            <person name="Barker E."/>
            <person name="Barker M.S."/>
            <person name="Bennetzen J.L."/>
            <person name="Bonawitz N.D."/>
            <person name="Chapple C."/>
            <person name="Cheng C."/>
            <person name="Correa L.G."/>
            <person name="Dacre M."/>
            <person name="DeBarry J."/>
            <person name="Dreyer I."/>
            <person name="Elias M."/>
            <person name="Engstrom E.M."/>
            <person name="Estelle M."/>
            <person name="Feng L."/>
            <person name="Finet C."/>
            <person name="Floyd S.K."/>
            <person name="Frommer W.B."/>
            <person name="Fujita T."/>
            <person name="Gramzow L."/>
            <person name="Gutensohn M."/>
            <person name="Harholt J."/>
            <person name="Hattori M."/>
            <person name="Heyl A."/>
            <person name="Hirai T."/>
            <person name="Hiwatashi Y."/>
            <person name="Ishikawa M."/>
            <person name="Iwata M."/>
            <person name="Karol K.G."/>
            <person name="Koehler B."/>
            <person name="Kolukisaoglu U."/>
            <person name="Kubo M."/>
            <person name="Kurata T."/>
            <person name="Lalonde S."/>
            <person name="Li K."/>
            <person name="Li Y."/>
            <person name="Litt A."/>
            <person name="Lyons E."/>
            <person name="Manning G."/>
            <person name="Maruyama T."/>
            <person name="Michael T.P."/>
            <person name="Mikami K."/>
            <person name="Miyazaki S."/>
            <person name="Morinaga S."/>
            <person name="Murata T."/>
            <person name="Mueller-Roeber B."/>
            <person name="Nelson D.R."/>
            <person name="Obara M."/>
            <person name="Oguri Y."/>
            <person name="Olmstead R.G."/>
            <person name="Onodera N."/>
            <person name="Petersen B.L."/>
            <person name="Pils B."/>
            <person name="Prigge M."/>
            <person name="Rensing S.A."/>
            <person name="Riano-Pachon D.M."/>
            <person name="Roberts A.W."/>
            <person name="Sato Y."/>
            <person name="Scheller H.V."/>
            <person name="Schulz B."/>
            <person name="Schulz C."/>
            <person name="Shakirov E.V."/>
            <person name="Shibagaki N."/>
            <person name="Shinohara N."/>
            <person name="Shippen D.E."/>
            <person name="Soerensen I."/>
            <person name="Sotooka R."/>
            <person name="Sugimoto N."/>
            <person name="Sugita M."/>
            <person name="Sumikawa N."/>
            <person name="Tanurdzic M."/>
            <person name="Theissen G."/>
            <person name="Ulvskov P."/>
            <person name="Wakazuki S."/>
            <person name="Weng J.K."/>
            <person name="Willats W.W."/>
            <person name="Wipf D."/>
            <person name="Wolf P.G."/>
            <person name="Yang L."/>
            <person name="Zimmer A.D."/>
            <person name="Zhu Q."/>
            <person name="Mitros T."/>
            <person name="Hellsten U."/>
            <person name="Loque D."/>
            <person name="Otillar R."/>
            <person name="Salamov A."/>
            <person name="Schmutz J."/>
            <person name="Shapiro H."/>
            <person name="Lindquist E."/>
            <person name="Lucas S."/>
            <person name="Rokhsar D."/>
            <person name="Grigoriev I.V."/>
        </authorList>
    </citation>
    <scope>NUCLEOTIDE SEQUENCE [LARGE SCALE GENOMIC DNA]</scope>
</reference>
<dbReference type="HOGENOM" id="CLU_1035872_0_0_1"/>
<dbReference type="EMBL" id="GL377622">
    <property type="protein sequence ID" value="EFJ15631.1"/>
    <property type="molecule type" value="Genomic_DNA"/>
</dbReference>
<dbReference type="eggNOG" id="KOG3028">
    <property type="taxonomic scope" value="Eukaryota"/>
</dbReference>
<dbReference type="KEGG" id="smo:SELMODRAFT_422696"/>
<protein>
    <recommendedName>
        <fullName evidence="3">Metaxin glutathione S-transferase domain-containing protein</fullName>
    </recommendedName>
</protein>
<evidence type="ECO:0008006" key="3">
    <source>
        <dbReference type="Google" id="ProtNLM"/>
    </source>
</evidence>
<dbReference type="Gramene" id="EFJ15631">
    <property type="protein sequence ID" value="EFJ15631"/>
    <property type="gene ID" value="SELMODRAFT_422696"/>
</dbReference>
<accession>D8SJ92</accession>
<dbReference type="PANTHER" id="PTHR12289:SF41">
    <property type="entry name" value="FAILED AXON CONNECTIONS-RELATED"/>
    <property type="match status" value="1"/>
</dbReference>
<dbReference type="GO" id="GO:0001401">
    <property type="term" value="C:SAM complex"/>
    <property type="evidence" value="ECO:0000318"/>
    <property type="project" value="GO_Central"/>
</dbReference>
<dbReference type="PANTHER" id="PTHR12289">
    <property type="entry name" value="METAXIN RELATED"/>
    <property type="match status" value="1"/>
</dbReference>
<evidence type="ECO:0000313" key="2">
    <source>
        <dbReference type="Proteomes" id="UP000001514"/>
    </source>
</evidence>
<organism evidence="2">
    <name type="scientific">Selaginella moellendorffii</name>
    <name type="common">Spikemoss</name>
    <dbReference type="NCBI Taxonomy" id="88036"/>
    <lineage>
        <taxon>Eukaryota</taxon>
        <taxon>Viridiplantae</taxon>
        <taxon>Streptophyta</taxon>
        <taxon>Embryophyta</taxon>
        <taxon>Tracheophyta</taxon>
        <taxon>Lycopodiopsida</taxon>
        <taxon>Selaginellales</taxon>
        <taxon>Selaginellaceae</taxon>
        <taxon>Selaginella</taxon>
    </lineage>
</organism>
<name>D8SJ92_SELML</name>
<dbReference type="InParanoid" id="D8SJ92"/>
<proteinExistence type="predicted"/>
<dbReference type="AlphaFoldDB" id="D8SJ92"/>
<dbReference type="STRING" id="88036.D8SJ92"/>
<gene>
    <name evidence="1" type="ORF">SELMODRAFT_422696</name>
</gene>
<keyword evidence="2" id="KW-1185">Reference proteome</keyword>
<evidence type="ECO:0000313" key="1">
    <source>
        <dbReference type="EMBL" id="EFJ15631.1"/>
    </source>
</evidence>
<sequence length="269" mass="30398">MARLATDDTEEPDGVPMDELCAELIDPTKLPIFTVTWDVSSRSDKEKFVRLSEYEKRGHLVLTVRPPSFHLPTSCPRCLSTYLYLCLAKKPFIVEHSNADNLNFLIIEWNLLTAFGNDVDKFLQSTVMCDFDVGLSELEEKSKLHTCHGRSTGMAQGKTMSRLGNSQARQTEIYGRALRSYKDLSLVIQVNKDSKYLCGMRPTSLDAMLITHILFVKRVSLENSILRAALDLAHPELINYANLGITLITWQCVFGLQSKIILQSKLRVV</sequence>
<dbReference type="GO" id="GO:0006626">
    <property type="term" value="P:protein targeting to mitochondrion"/>
    <property type="evidence" value="ECO:0000318"/>
    <property type="project" value="GO_Central"/>
</dbReference>